<dbReference type="Proteomes" id="UP001388673">
    <property type="component" value="Unassembled WGS sequence"/>
</dbReference>
<dbReference type="AlphaFoldDB" id="A0AAW0Z549"/>
<dbReference type="GO" id="GO:0016791">
    <property type="term" value="F:phosphatase activity"/>
    <property type="evidence" value="ECO:0007669"/>
    <property type="project" value="TreeGrafter"/>
</dbReference>
<dbReference type="KEGG" id="kne:92178228"/>
<accession>A0AAW0Z549</accession>
<evidence type="ECO:0000313" key="1">
    <source>
        <dbReference type="EMBL" id="KAK8865821.1"/>
    </source>
</evidence>
<dbReference type="GeneID" id="92178228"/>
<dbReference type="EMBL" id="JBCAWK010000002">
    <property type="protein sequence ID" value="KAK8865821.1"/>
    <property type="molecule type" value="Genomic_DNA"/>
</dbReference>
<reference evidence="1 2" key="1">
    <citation type="journal article" date="2024" name="bioRxiv">
        <title>Comparative genomics of Cryptococcus and Kwoniella reveals pathogenesis evolution and contrasting karyotype dynamics via intercentromeric recombination or chromosome fusion.</title>
        <authorList>
            <person name="Coelho M.A."/>
            <person name="David-Palma M."/>
            <person name="Shea T."/>
            <person name="Bowers K."/>
            <person name="McGinley-Smith S."/>
            <person name="Mohammad A.W."/>
            <person name="Gnirke A."/>
            <person name="Yurkov A.M."/>
            <person name="Nowrousian M."/>
            <person name="Sun S."/>
            <person name="Cuomo C.A."/>
            <person name="Heitman J."/>
        </authorList>
    </citation>
    <scope>NUCLEOTIDE SEQUENCE [LARGE SCALE GENOMIC DNA]</scope>
    <source>
        <strain evidence="1 2">CBS 13917</strain>
    </source>
</reference>
<evidence type="ECO:0000313" key="2">
    <source>
        <dbReference type="Proteomes" id="UP001388673"/>
    </source>
</evidence>
<proteinExistence type="predicted"/>
<dbReference type="PANTHER" id="PTHR18901">
    <property type="entry name" value="2-DEOXYGLUCOSE-6-PHOSPHATE PHOSPHATASE 2"/>
    <property type="match status" value="1"/>
</dbReference>
<keyword evidence="2" id="KW-1185">Reference proteome</keyword>
<dbReference type="Pfam" id="PF00702">
    <property type="entry name" value="Hydrolase"/>
    <property type="match status" value="1"/>
</dbReference>
<comment type="caution">
    <text evidence="1">The sequence shown here is derived from an EMBL/GenBank/DDBJ whole genome shotgun (WGS) entry which is preliminary data.</text>
</comment>
<dbReference type="Gene3D" id="3.40.50.1000">
    <property type="entry name" value="HAD superfamily/HAD-like"/>
    <property type="match status" value="1"/>
</dbReference>
<dbReference type="Gene3D" id="1.10.150.240">
    <property type="entry name" value="Putative phosphatase, domain 2"/>
    <property type="match status" value="1"/>
</dbReference>
<protein>
    <submittedName>
        <fullName evidence="1">Uncharacterized protein</fullName>
    </submittedName>
</protein>
<dbReference type="InterPro" id="IPR023214">
    <property type="entry name" value="HAD_sf"/>
</dbReference>
<dbReference type="PANTHER" id="PTHR18901:SF38">
    <property type="entry name" value="PSEUDOURIDINE-5'-PHOSPHATASE"/>
    <property type="match status" value="1"/>
</dbReference>
<dbReference type="RefSeq" id="XP_066805300.1">
    <property type="nucleotide sequence ID" value="XM_066944099.1"/>
</dbReference>
<dbReference type="SUPFAM" id="SSF56784">
    <property type="entry name" value="HAD-like"/>
    <property type="match status" value="1"/>
</dbReference>
<gene>
    <name evidence="1" type="ORF">IAR55_000969</name>
</gene>
<sequence length="217" mass="23593">MTWDIKAGVMGKTQRIAAEYILSHFPTVREQLSTDAYIQMGNERREELWGKVEPMRGAAALVKGLHAAGIPIALATGSSLANLELKTSHLPEMFSLFPETSILTADSPEVKPGRGKPYPDIFLAAAHSLGRDVGTAESCTPAQKAERERGIVFEDARPGVNAGVAAGMNVIWVPDPELLALNPGENYGAKRVLTHLEEWDPTEWGLPPLPGFNDRQQ</sequence>
<name>A0AAW0Z549_9TREE</name>
<organism evidence="1 2">
    <name type="scientific">Kwoniella newhampshirensis</name>
    <dbReference type="NCBI Taxonomy" id="1651941"/>
    <lineage>
        <taxon>Eukaryota</taxon>
        <taxon>Fungi</taxon>
        <taxon>Dikarya</taxon>
        <taxon>Basidiomycota</taxon>
        <taxon>Agaricomycotina</taxon>
        <taxon>Tremellomycetes</taxon>
        <taxon>Tremellales</taxon>
        <taxon>Cryptococcaceae</taxon>
        <taxon>Kwoniella</taxon>
    </lineage>
</organism>
<dbReference type="InterPro" id="IPR036412">
    <property type="entry name" value="HAD-like_sf"/>
</dbReference>
<dbReference type="InterPro" id="IPR023198">
    <property type="entry name" value="PGP-like_dom2"/>
</dbReference>